<dbReference type="Proteomes" id="UP001059597">
    <property type="component" value="Chromosome"/>
</dbReference>
<gene>
    <name evidence="2" type="ORF">HEK616_62360</name>
</gene>
<evidence type="ECO:0000256" key="1">
    <source>
        <dbReference type="SAM" id="MobiDB-lite"/>
    </source>
</evidence>
<proteinExistence type="predicted"/>
<feature type="compositionally biased region" description="Low complexity" evidence="1">
    <location>
        <begin position="560"/>
        <end position="595"/>
    </location>
</feature>
<protein>
    <submittedName>
        <fullName evidence="2">Uncharacterized protein</fullName>
    </submittedName>
</protein>
<reference evidence="2" key="1">
    <citation type="submission" date="2022-06" db="EMBL/GenBank/DDBJ databases">
        <title>Complete genome sequence of Streptomyces nigrescens HEK616.</title>
        <authorList>
            <person name="Asamizu S."/>
            <person name="Onaka H."/>
        </authorList>
    </citation>
    <scope>NUCLEOTIDE SEQUENCE</scope>
    <source>
        <strain evidence="2">HEK616</strain>
    </source>
</reference>
<sequence>MTTTTSPETNPTPPATAPAPWPDLVSAALLGTERRRPPVAVRPGQSAAAALLDAAAVSTVRRRAALRPAPAGERPAPAPDDPRPPLPLPARRRLALLLADRGDTGGGSRRGAAPDLTELLPQWLAAAGAYGYRAPEALLPALLDAARARTDLRPAALALAGPRALWLARLNDAWKFALRGTGGAAVLPEGEAPEEIARRWEEGLFAERVALLTAVRRRDPEAGRDLLATTWSTERAEDRLMFLDSLREELTAGDEPFLEQALSDRSRTVRATAAELLSALPGSALAARMAQRAQVCVGLDPAAGPEAVIRVEPPRECDAGMQRDGVVSKPPSGRGERSWWLGQLVEATPLGGWEARFGGRAPEEIVALPVADNWRTELHDAWCRAAVRQRDAAWARALLGVPGAPSRTGEVAPAGSSRDLTKLLTVLPDGERAGWVAEFIAAHGLSDAFRMLGVCAVPWAEPLGRSVVDALDIARDAGSYPWSFSGVMGLAERCLDPAAADRLAMLTAVTDEPEGASPGSGGYWSEAFQRLVGTLRLRATMRAELLPPPDAGTTGGSDPTADAAASRAVADADTAAGAGTAGCATTAAPDDGSAP</sequence>
<feature type="region of interest" description="Disordered" evidence="1">
    <location>
        <begin position="64"/>
        <end position="88"/>
    </location>
</feature>
<feature type="region of interest" description="Disordered" evidence="1">
    <location>
        <begin position="545"/>
        <end position="595"/>
    </location>
</feature>
<evidence type="ECO:0000313" key="3">
    <source>
        <dbReference type="Proteomes" id="UP001059597"/>
    </source>
</evidence>
<organism evidence="2 3">
    <name type="scientific">Streptomyces nigrescens</name>
    <dbReference type="NCBI Taxonomy" id="1920"/>
    <lineage>
        <taxon>Bacteria</taxon>
        <taxon>Bacillati</taxon>
        <taxon>Actinomycetota</taxon>
        <taxon>Actinomycetes</taxon>
        <taxon>Kitasatosporales</taxon>
        <taxon>Streptomycetaceae</taxon>
        <taxon>Streptomyces</taxon>
    </lineage>
</organism>
<keyword evidence="3" id="KW-1185">Reference proteome</keyword>
<feature type="compositionally biased region" description="Pro residues" evidence="1">
    <location>
        <begin position="10"/>
        <end position="21"/>
    </location>
</feature>
<feature type="region of interest" description="Disordered" evidence="1">
    <location>
        <begin position="1"/>
        <end position="23"/>
    </location>
</feature>
<evidence type="ECO:0000313" key="2">
    <source>
        <dbReference type="EMBL" id="BDM72749.1"/>
    </source>
</evidence>
<feature type="compositionally biased region" description="Low complexity" evidence="1">
    <location>
        <begin position="66"/>
        <end position="75"/>
    </location>
</feature>
<name>A0ABN6R2W9_STRNI</name>
<dbReference type="EMBL" id="AP026073">
    <property type="protein sequence ID" value="BDM72749.1"/>
    <property type="molecule type" value="Genomic_DNA"/>
</dbReference>
<dbReference type="InterPro" id="IPR043746">
    <property type="entry name" value="DUF5691"/>
</dbReference>
<dbReference type="RefSeq" id="WP_261956116.1">
    <property type="nucleotide sequence ID" value="NZ_AP026073.1"/>
</dbReference>
<dbReference type="Pfam" id="PF18944">
    <property type="entry name" value="DUF5691"/>
    <property type="match status" value="1"/>
</dbReference>
<accession>A0ABN6R2W9</accession>
<feature type="compositionally biased region" description="Pro residues" evidence="1">
    <location>
        <begin position="76"/>
        <end position="88"/>
    </location>
</feature>